<dbReference type="PANTHER" id="PTHR35936:SF25">
    <property type="entry name" value="ABC TRANSPORTER SUBSTRATE-BINDING PROTEIN"/>
    <property type="match status" value="1"/>
</dbReference>
<evidence type="ECO:0000256" key="1">
    <source>
        <dbReference type="SAM" id="SignalP"/>
    </source>
</evidence>
<sequence length="265" mass="30032">MKRSLLCLLFTLQQAAAAAPPREITLTTLEWPPYTGSQLPGQGLNSEVIRTAFQAMGYRVTFRIVPWQRAVSEARFNPKVAGYFPEYDSAEGRKAFIFSDPIGSSPLGFAERMDERIRWQALSELSRRRIGVVQGYVNTAELDQRIADKRQNVDEAPDDTQNLLKLDRRHIDLAVIDSNVFNYLMQNEPRLKSTRGRLMMNPHLLDEKKLFVCFKPSAEGKQLADVLNQGLKKINLKLVILRYLQGLDHPEPPVQSAANIKKPVG</sequence>
<gene>
    <name evidence="2" type="ORF">FYK34_01315</name>
</gene>
<evidence type="ECO:0000313" key="3">
    <source>
        <dbReference type="Proteomes" id="UP000322079"/>
    </source>
</evidence>
<proteinExistence type="predicted"/>
<dbReference type="PANTHER" id="PTHR35936">
    <property type="entry name" value="MEMBRANE-BOUND LYTIC MUREIN TRANSGLYCOSYLASE F"/>
    <property type="match status" value="1"/>
</dbReference>
<keyword evidence="3" id="KW-1185">Reference proteome</keyword>
<dbReference type="KEGG" id="chrm:FYK34_01315"/>
<dbReference type="RefSeq" id="WP_149294702.1">
    <property type="nucleotide sequence ID" value="NZ_CP043473.1"/>
</dbReference>
<dbReference type="SUPFAM" id="SSF53850">
    <property type="entry name" value="Periplasmic binding protein-like II"/>
    <property type="match status" value="1"/>
</dbReference>
<dbReference type="EMBL" id="CP043473">
    <property type="protein sequence ID" value="QEL54311.1"/>
    <property type="molecule type" value="Genomic_DNA"/>
</dbReference>
<name>A0A5C1DCC0_9NEIS</name>
<feature type="signal peptide" evidence="1">
    <location>
        <begin position="1"/>
        <end position="18"/>
    </location>
</feature>
<keyword evidence="1" id="KW-0732">Signal</keyword>
<reference evidence="2 3" key="1">
    <citation type="submission" date="2019-08" db="EMBL/GenBank/DDBJ databases">
        <title>Chromobacterium paludis, a novel bacterium isolated from a Maryland marsh pond.</title>
        <authorList>
            <person name="Blackburn M.B."/>
            <person name="Gundersen-Rindal D.E."/>
        </authorList>
    </citation>
    <scope>NUCLEOTIDE SEQUENCE [LARGE SCALE GENOMIC DNA]</scope>
    <source>
        <strain evidence="3">IIBBL 257-1</strain>
    </source>
</reference>
<dbReference type="Gene3D" id="3.40.190.10">
    <property type="entry name" value="Periplasmic binding protein-like II"/>
    <property type="match status" value="2"/>
</dbReference>
<evidence type="ECO:0000313" key="2">
    <source>
        <dbReference type="EMBL" id="QEL54311.1"/>
    </source>
</evidence>
<accession>A0A5C1DCC0</accession>
<dbReference type="AlphaFoldDB" id="A0A5C1DCC0"/>
<protein>
    <submittedName>
        <fullName evidence="2">Amino acid ABC transporter substrate-binding protein</fullName>
    </submittedName>
</protein>
<organism evidence="2 3">
    <name type="scientific">Chromobacterium paludis</name>
    <dbReference type="NCBI Taxonomy" id="2605945"/>
    <lineage>
        <taxon>Bacteria</taxon>
        <taxon>Pseudomonadati</taxon>
        <taxon>Pseudomonadota</taxon>
        <taxon>Betaproteobacteria</taxon>
        <taxon>Neisseriales</taxon>
        <taxon>Chromobacteriaceae</taxon>
        <taxon>Chromobacterium</taxon>
    </lineage>
</organism>
<feature type="chain" id="PRO_5022852361" evidence="1">
    <location>
        <begin position="19"/>
        <end position="265"/>
    </location>
</feature>
<dbReference type="Proteomes" id="UP000322079">
    <property type="component" value="Chromosome"/>
</dbReference>